<dbReference type="EMBL" id="BOOW01000058">
    <property type="protein sequence ID" value="GII97331.1"/>
    <property type="molecule type" value="Genomic_DNA"/>
</dbReference>
<protein>
    <submittedName>
        <fullName evidence="1">Uncharacterized protein</fullName>
    </submittedName>
</protein>
<comment type="caution">
    <text evidence="1">The sequence shown here is derived from an EMBL/GenBank/DDBJ whole genome shotgun (WGS) entry which is preliminary data.</text>
</comment>
<reference evidence="1" key="1">
    <citation type="submission" date="2021-01" db="EMBL/GenBank/DDBJ databases">
        <title>Whole genome shotgun sequence of Sinosporangium siamense NBRC 109515.</title>
        <authorList>
            <person name="Komaki H."/>
            <person name="Tamura T."/>
        </authorList>
    </citation>
    <scope>NUCLEOTIDE SEQUENCE</scope>
    <source>
        <strain evidence="1">NBRC 109515</strain>
    </source>
</reference>
<dbReference type="RefSeq" id="WP_204032981.1">
    <property type="nucleotide sequence ID" value="NZ_BOOW01000058.1"/>
</dbReference>
<gene>
    <name evidence="1" type="ORF">Ssi02_75620</name>
</gene>
<evidence type="ECO:0000313" key="2">
    <source>
        <dbReference type="Proteomes" id="UP000606172"/>
    </source>
</evidence>
<keyword evidence="2" id="KW-1185">Reference proteome</keyword>
<name>A0A919RRS6_9ACTN</name>
<dbReference type="InterPro" id="IPR039366">
    <property type="entry name" value="Pilotin"/>
</dbReference>
<accession>A0A919RRS6</accession>
<sequence length="116" mass="12057">MTERRTVTGRIAFPSAIGAGAAAVHVLVEDVSRADAAARVVAAIDLPLGHALGAGETLSFSLAVPVESDMQRLSVRVHVDRSRDGTIAEGDWISTAAHPVLTQGAGDHVDIEVRPV</sequence>
<proteinExistence type="predicted"/>
<evidence type="ECO:0000313" key="1">
    <source>
        <dbReference type="EMBL" id="GII97331.1"/>
    </source>
</evidence>
<dbReference type="Proteomes" id="UP000606172">
    <property type="component" value="Unassembled WGS sequence"/>
</dbReference>
<organism evidence="1 2">
    <name type="scientific">Sinosporangium siamense</name>
    <dbReference type="NCBI Taxonomy" id="1367973"/>
    <lineage>
        <taxon>Bacteria</taxon>
        <taxon>Bacillati</taxon>
        <taxon>Actinomycetota</taxon>
        <taxon>Actinomycetes</taxon>
        <taxon>Streptosporangiales</taxon>
        <taxon>Streptosporangiaceae</taxon>
        <taxon>Sinosporangium</taxon>
    </lineage>
</organism>
<dbReference type="AlphaFoldDB" id="A0A919RRS6"/>
<dbReference type="Pfam" id="PF09619">
    <property type="entry name" value="YscW"/>
    <property type="match status" value="1"/>
</dbReference>